<reference evidence="2" key="1">
    <citation type="submission" date="2014-01" db="EMBL/GenBank/DDBJ databases">
        <title>The Genome Sequence of Anopheles farauti FAR1 (V2).</title>
        <authorList>
            <consortium name="The Broad Institute Genomics Platform"/>
            <person name="Neafsey D.E."/>
            <person name="Besansky N."/>
            <person name="Howell P."/>
            <person name="Walton C."/>
            <person name="Young S.K."/>
            <person name="Zeng Q."/>
            <person name="Gargeya S."/>
            <person name="Fitzgerald M."/>
            <person name="Haas B."/>
            <person name="Abouelleil A."/>
            <person name="Allen A.W."/>
            <person name="Alvarado L."/>
            <person name="Arachchi H.M."/>
            <person name="Berlin A.M."/>
            <person name="Chapman S.B."/>
            <person name="Gainer-Dewar J."/>
            <person name="Goldberg J."/>
            <person name="Griggs A."/>
            <person name="Gujja S."/>
            <person name="Hansen M."/>
            <person name="Howarth C."/>
            <person name="Imamovic A."/>
            <person name="Ireland A."/>
            <person name="Larimer J."/>
            <person name="McCowan C."/>
            <person name="Murphy C."/>
            <person name="Pearson M."/>
            <person name="Poon T.W."/>
            <person name="Priest M."/>
            <person name="Roberts A."/>
            <person name="Saif S."/>
            <person name="Shea T."/>
            <person name="Sisk P."/>
            <person name="Sykes S."/>
            <person name="Wortman J."/>
            <person name="Nusbaum C."/>
            <person name="Birren B."/>
        </authorList>
    </citation>
    <scope>NUCLEOTIDE SEQUENCE [LARGE SCALE GENOMIC DNA]</scope>
    <source>
        <strain evidence="2">FAR1</strain>
    </source>
</reference>
<proteinExistence type="predicted"/>
<dbReference type="Proteomes" id="UP000075886">
    <property type="component" value="Unassembled WGS sequence"/>
</dbReference>
<dbReference type="VEuPathDB" id="VectorBase:AFAF004218"/>
<organism evidence="1 2">
    <name type="scientific">Anopheles farauti</name>
    <dbReference type="NCBI Taxonomy" id="69004"/>
    <lineage>
        <taxon>Eukaryota</taxon>
        <taxon>Metazoa</taxon>
        <taxon>Ecdysozoa</taxon>
        <taxon>Arthropoda</taxon>
        <taxon>Hexapoda</taxon>
        <taxon>Insecta</taxon>
        <taxon>Pterygota</taxon>
        <taxon>Neoptera</taxon>
        <taxon>Endopterygota</taxon>
        <taxon>Diptera</taxon>
        <taxon>Nematocera</taxon>
        <taxon>Culicoidea</taxon>
        <taxon>Culicidae</taxon>
        <taxon>Anophelinae</taxon>
        <taxon>Anopheles</taxon>
    </lineage>
</organism>
<dbReference type="EnsemblMetazoa" id="AFAF004218-RA">
    <property type="protein sequence ID" value="AFAF004218-PA"/>
    <property type="gene ID" value="AFAF004218"/>
</dbReference>
<evidence type="ECO:0000313" key="2">
    <source>
        <dbReference type="Proteomes" id="UP000075886"/>
    </source>
</evidence>
<dbReference type="AlphaFoldDB" id="A0A182Q6U2"/>
<keyword evidence="2" id="KW-1185">Reference proteome</keyword>
<accession>A0A182Q6U2</accession>
<reference evidence="1" key="2">
    <citation type="submission" date="2020-05" db="UniProtKB">
        <authorList>
            <consortium name="EnsemblMetazoa"/>
        </authorList>
    </citation>
    <scope>IDENTIFICATION</scope>
    <source>
        <strain evidence="1">FAR1</strain>
    </source>
</reference>
<evidence type="ECO:0000313" key="1">
    <source>
        <dbReference type="EnsemblMetazoa" id="AFAF004218-PA"/>
    </source>
</evidence>
<protein>
    <submittedName>
        <fullName evidence="1">Uncharacterized protein</fullName>
    </submittedName>
</protein>
<name>A0A182Q6U2_9DIPT</name>
<sequence length="1105" mass="126630">MSTMKTTIPRQQPTIRPSRRVRIDWMMLRPDIPSASASGFGPIASNVRTSVHRDVANELVGAKILPPFPKHTYVLDRVERMVDDVVTVQAGVFAALPRYQHRVRLDVLDRDLQDERHVAELLRFHRQQQLALYLSRLLAPHVVVAAGPLPVVAQPLPQLLRVARTDERIICGKGMTQRRSSVESVDGETIATGFRVRFATNLRNGTIGSQKSMRLERFECPEGRILEVVLAQIERGEGTERPKRVGRDRHQPVPVEVQLLQGAEMPERVLVYPLELVGGGVEHAQLLQILRELVQLADAVGGEVERLEQAQPLQALLRQQLELVHAQIEQLQAGEGDERTGRDAVDAVVGEMQPLDGRVQLEVLAGHDREVRPADDELAQMGKPLLVGIGRDALERIAGQVEPGEPCERRLGQGEVRDAPEPVQRQIDPLQADRVLEEVLRQGEQQVAAQIERVEVRQRVDGEPTDRRDAVRVQIERAQVRQAAQLVEIDRGKLVAGERQHLQRGDVQQREMRKINQPVPMQPELLEHVQSGERTPLQHPQLVLAQIQPDEVDVALQNTRREIIRRQAQRPHRTSIQRPQLTAEQIVLFQRQLGQVRKPTERTRLEPSQVAAAQIDARHGQARLQGVRTEHLQVVVAQIERTKATQRTEHVRAERPEQVVRQLELLQLGEPAEQLERQIGQPVPAQIEQLQPSERIERAGFEREQRVVPQVQLLQVHRLGEQGPIERPELVMLEPHHLHARLAAESLRVQMPQRVAAELYREEGRLAGPTEQLLRHRVTLRADQPTVRRHRHQRRMGWLVAATGKHRLQLLQLVVLQVYVLQLGAPSQRTPLDHGQLVLLQVQLHQIDRRCEQPRPDLPQTVPVQAQLAQLRLPPEQRLIQLEQHVVAEKQLLQVVQRAERFPIEPLERIVLQVQHLHTGRVREAVHRQLEQVVLAEEHLPQHRQVREHAAHVVHMVPAQVDRVQPPVRRKHLRIEVNQPVVAQIERLQLVQRHERVPVHRLDEVVVQRERLQVRKRTEDVRVQLGEVVQAEVEKRERPEPGVAVVRLERRDFVRRQPHQAQVFQLAERERRKLPQPVLGQIQLGQRLLQTGERVHRYALDLVAL</sequence>
<dbReference type="STRING" id="69004.A0A182Q6U2"/>
<dbReference type="EMBL" id="AXCN02001398">
    <property type="status" value="NOT_ANNOTATED_CDS"/>
    <property type="molecule type" value="Genomic_DNA"/>
</dbReference>